<dbReference type="Gene3D" id="6.10.140.1110">
    <property type="match status" value="1"/>
</dbReference>
<comment type="caution">
    <text evidence="1">The sequence shown here is derived from an EMBL/GenBank/DDBJ whole genome shotgun (WGS) entry which is preliminary data.</text>
</comment>
<evidence type="ECO:0000313" key="1">
    <source>
        <dbReference type="EMBL" id="EUJ42229.1"/>
    </source>
</evidence>
<dbReference type="Proteomes" id="UP000019243">
    <property type="component" value="Unassembled WGS sequence"/>
</dbReference>
<sequence>MSYETEQLAVLPLGTEIIEREVEALVPIAVGDTWSQVLQEQEIIIKDDIIIEIRTR</sequence>
<evidence type="ECO:0000313" key="2">
    <source>
        <dbReference type="Proteomes" id="UP000019243"/>
    </source>
</evidence>
<reference evidence="1 2" key="1">
    <citation type="submission" date="2012-12" db="EMBL/GenBank/DDBJ databases">
        <title>Novel taxa of Listeriaceae from agricultural environments in the United States.</title>
        <authorList>
            <person name="den Bakker H.C."/>
            <person name="Allred A."/>
            <person name="Warchocki S."/>
            <person name="Wright E.M."/>
            <person name="Burrell A."/>
            <person name="Nightingale K.K."/>
            <person name="Kephart D."/>
            <person name="Wiedmann M."/>
        </authorList>
    </citation>
    <scope>NUCLEOTIDE SEQUENCE [LARGE SCALE GENOMIC DNA]</scope>
    <source>
        <strain evidence="1 2">FSL F6-1037</strain>
    </source>
</reference>
<keyword evidence="2" id="KW-1185">Reference proteome</keyword>
<dbReference type="STRING" id="1265861.BCAMP_00530"/>
<proteinExistence type="predicted"/>
<accession>W7CRG8</accession>
<name>W7CRG8_9LIST</name>
<dbReference type="InterPro" id="IPR021297">
    <property type="entry name" value="YlqD"/>
</dbReference>
<gene>
    <name evidence="1" type="ORF">BCAMP_00530</name>
</gene>
<dbReference type="Pfam" id="PF11068">
    <property type="entry name" value="YlqD"/>
    <property type="match status" value="1"/>
</dbReference>
<organism evidence="1 2">
    <name type="scientific">Brochothrix campestris FSL F6-1037</name>
    <dbReference type="NCBI Taxonomy" id="1265861"/>
    <lineage>
        <taxon>Bacteria</taxon>
        <taxon>Bacillati</taxon>
        <taxon>Bacillota</taxon>
        <taxon>Bacilli</taxon>
        <taxon>Bacillales</taxon>
        <taxon>Listeriaceae</taxon>
        <taxon>Brochothrix</taxon>
    </lineage>
</organism>
<dbReference type="AlphaFoldDB" id="W7CRG8"/>
<protein>
    <submittedName>
        <fullName evidence="1">Uncharacterized protein</fullName>
    </submittedName>
</protein>
<dbReference type="EMBL" id="AODH01000001">
    <property type="protein sequence ID" value="EUJ42229.1"/>
    <property type="molecule type" value="Genomic_DNA"/>
</dbReference>